<feature type="region of interest" description="Disordered" evidence="1">
    <location>
        <begin position="24"/>
        <end position="73"/>
    </location>
</feature>
<feature type="region of interest" description="Disordered" evidence="1">
    <location>
        <begin position="152"/>
        <end position="183"/>
    </location>
</feature>
<dbReference type="PANTHER" id="PTHR13437">
    <property type="entry name" value="NUCLEOPORIN P58/P45 NUCLEOPORIN-LIKE PROTEIN 1"/>
    <property type="match status" value="1"/>
</dbReference>
<dbReference type="OrthoDB" id="2538017at2759"/>
<dbReference type="EMBL" id="CM000760">
    <property type="protein sequence ID" value="KXG37483.1"/>
    <property type="molecule type" value="Genomic_DNA"/>
</dbReference>
<dbReference type="STRING" id="4558.A0A1B6QHT6"/>
<dbReference type="ExpressionAtlas" id="A0A1B6QHT6">
    <property type="expression patterns" value="baseline and differential"/>
</dbReference>
<dbReference type="GO" id="GO:0017056">
    <property type="term" value="F:structural constituent of nuclear pore"/>
    <property type="evidence" value="ECO:0000318"/>
    <property type="project" value="GO_Central"/>
</dbReference>
<evidence type="ECO:0000313" key="3">
    <source>
        <dbReference type="Proteomes" id="UP000000768"/>
    </source>
</evidence>
<dbReference type="Gramene" id="KXG37483">
    <property type="protein sequence ID" value="KXG37483"/>
    <property type="gene ID" value="SORBI_3001G078300"/>
</dbReference>
<protein>
    <submittedName>
        <fullName evidence="2">Uncharacterized protein</fullName>
    </submittedName>
</protein>
<dbReference type="Gene3D" id="6.10.140.1350">
    <property type="match status" value="1"/>
</dbReference>
<dbReference type="PANTHER" id="PTHR13437:SF6">
    <property type="entry name" value="DUF632 DOMAIN-CONTAINING PROTEIN"/>
    <property type="match status" value="1"/>
</dbReference>
<accession>A0A1B6QHT6</accession>
<dbReference type="InterPro" id="IPR024882">
    <property type="entry name" value="NUP58/p45/49"/>
</dbReference>
<keyword evidence="3" id="KW-1185">Reference proteome</keyword>
<dbReference type="GO" id="GO:0008139">
    <property type="term" value="F:nuclear localization sequence binding"/>
    <property type="evidence" value="ECO:0000318"/>
    <property type="project" value="GO_Central"/>
</dbReference>
<gene>
    <name evidence="2" type="ORF">SORBI_3001G078300</name>
</gene>
<organism evidence="2 3">
    <name type="scientific">Sorghum bicolor</name>
    <name type="common">Sorghum</name>
    <name type="synonym">Sorghum vulgare</name>
    <dbReference type="NCBI Taxonomy" id="4558"/>
    <lineage>
        <taxon>Eukaryota</taxon>
        <taxon>Viridiplantae</taxon>
        <taxon>Streptophyta</taxon>
        <taxon>Embryophyta</taxon>
        <taxon>Tracheophyta</taxon>
        <taxon>Spermatophyta</taxon>
        <taxon>Magnoliopsida</taxon>
        <taxon>Liliopsida</taxon>
        <taxon>Poales</taxon>
        <taxon>Poaceae</taxon>
        <taxon>PACMAD clade</taxon>
        <taxon>Panicoideae</taxon>
        <taxon>Andropogonodae</taxon>
        <taxon>Andropogoneae</taxon>
        <taxon>Sorghinae</taxon>
        <taxon>Sorghum</taxon>
    </lineage>
</organism>
<dbReference type="Proteomes" id="UP000000768">
    <property type="component" value="Chromosome 1"/>
</dbReference>
<evidence type="ECO:0000313" key="2">
    <source>
        <dbReference type="EMBL" id="KXG37483.1"/>
    </source>
</evidence>
<proteinExistence type="predicted"/>
<feature type="compositionally biased region" description="Low complexity" evidence="1">
    <location>
        <begin position="55"/>
        <end position="73"/>
    </location>
</feature>
<reference evidence="2 3" key="1">
    <citation type="journal article" date="2009" name="Nature">
        <title>The Sorghum bicolor genome and the diversification of grasses.</title>
        <authorList>
            <person name="Paterson A.H."/>
            <person name="Bowers J.E."/>
            <person name="Bruggmann R."/>
            <person name="Dubchak I."/>
            <person name="Grimwood J."/>
            <person name="Gundlach H."/>
            <person name="Haberer G."/>
            <person name="Hellsten U."/>
            <person name="Mitros T."/>
            <person name="Poliakov A."/>
            <person name="Schmutz J."/>
            <person name="Spannagl M."/>
            <person name="Tang H."/>
            <person name="Wang X."/>
            <person name="Wicker T."/>
            <person name="Bharti A.K."/>
            <person name="Chapman J."/>
            <person name="Feltus F.A."/>
            <person name="Gowik U."/>
            <person name="Grigoriev I.V."/>
            <person name="Lyons E."/>
            <person name="Maher C.A."/>
            <person name="Martis M."/>
            <person name="Narechania A."/>
            <person name="Otillar R.P."/>
            <person name="Penning B.W."/>
            <person name="Salamov A.A."/>
            <person name="Wang Y."/>
            <person name="Zhang L."/>
            <person name="Carpita N.C."/>
            <person name="Freeling M."/>
            <person name="Gingle A.R."/>
            <person name="Hash C.T."/>
            <person name="Keller B."/>
            <person name="Klein P."/>
            <person name="Kresovich S."/>
            <person name="McCann M.C."/>
            <person name="Ming R."/>
            <person name="Peterson D.G."/>
            <person name="Mehboob-ur-Rahman"/>
            <person name="Ware D."/>
            <person name="Westhoff P."/>
            <person name="Mayer K.F."/>
            <person name="Messing J."/>
            <person name="Rokhsar D.S."/>
        </authorList>
    </citation>
    <scope>NUCLEOTIDE SEQUENCE [LARGE SCALE GENOMIC DNA]</scope>
    <source>
        <strain evidence="3">cv. BTx623</strain>
    </source>
</reference>
<evidence type="ECO:0000256" key="1">
    <source>
        <dbReference type="SAM" id="MobiDB-lite"/>
    </source>
</evidence>
<dbReference type="OMA" id="PRFHCYS"/>
<dbReference type="AlphaFoldDB" id="A0A1B6QHT6"/>
<reference evidence="3" key="2">
    <citation type="journal article" date="2018" name="Plant J.">
        <title>The Sorghum bicolor reference genome: improved assembly, gene annotations, a transcriptome atlas, and signatures of genome organization.</title>
        <authorList>
            <person name="McCormick R.F."/>
            <person name="Truong S.K."/>
            <person name="Sreedasyam A."/>
            <person name="Jenkins J."/>
            <person name="Shu S."/>
            <person name="Sims D."/>
            <person name="Kennedy M."/>
            <person name="Amirebrahimi M."/>
            <person name="Weers B.D."/>
            <person name="McKinley B."/>
            <person name="Mattison A."/>
            <person name="Morishige D.T."/>
            <person name="Grimwood J."/>
            <person name="Schmutz J."/>
            <person name="Mullet J.E."/>
        </authorList>
    </citation>
    <scope>NUCLEOTIDE SEQUENCE [LARGE SCALE GENOMIC DNA]</scope>
    <source>
        <strain evidence="3">cv. BTx623</strain>
    </source>
</reference>
<dbReference type="InParanoid" id="A0A1B6QHT6"/>
<name>A0A1B6QHT6_SORBI</name>
<dbReference type="GO" id="GO:0005643">
    <property type="term" value="C:nuclear pore"/>
    <property type="evidence" value="ECO:0000318"/>
    <property type="project" value="GO_Central"/>
</dbReference>
<sequence>MPGLALDLNLDLDLQVACRRLSYRGAYSPSSPKSPPLPTIHESPEEEPTPPPTSPRTTGALYPAPGETPTPTVGAPVATSLCLALPGQSQSLQAQDVGAAATRMLEQQRKPRNRVSFAEYQRPAPGEMPTPTVVAPVATWLALAPPALSQSQQAQEAAAATRMLEQRHEEESSAFPEYQRPTPGETLAATVGVPVATWLAFASPAQLQSQQAQEVAAATRMLEQRRHEEERASFAEYQQQRQHALAAEAGLQQALAAQQESQQLMLYTLDGRAASYETKWDDLHPVSQGLLLQIEDIIREHRDDSEQLDQYRCFDDLSLCNMSFELDANQITQEAVSVSTIMNRDKNSIDSLMTVIKEIMWNAEFAISSYAKLRPRFVYLSAEGANSVFSNHSGSSGAESANSGFSNHSGSSGAQSDFHQLLTMSPRFHCYSSATRRPSPFMQQTVVRFEDDLGKCCKFILELEQLVQMKDDKTFAESLESLSNVMSNVHDYLIHVASKVEHFHQYVETMETQYLNYQQRRGHLSNSFRKANRREAAKQEATDRIVHPMLHLTPPGQPTTLVAAPMIASQLQQTSFPTVAASPISYPTVPLPSVLPPSSTQTSPAPSINPFSSSGVVLQSIPFDSFSTLAPGSMPATSLFGTGIPSTATSLFLVPSGGGTAPSGINCVPSMFGGHACPLYSVPLS</sequence>